<organism evidence="1 2">
    <name type="scientific">Shewanella atlantica</name>
    <dbReference type="NCBI Taxonomy" id="271099"/>
    <lineage>
        <taxon>Bacteria</taxon>
        <taxon>Pseudomonadati</taxon>
        <taxon>Pseudomonadota</taxon>
        <taxon>Gammaproteobacteria</taxon>
        <taxon>Alteromonadales</taxon>
        <taxon>Shewanellaceae</taxon>
        <taxon>Shewanella</taxon>
    </lineage>
</organism>
<dbReference type="AlphaFoldDB" id="A0A3S0KK36"/>
<comment type="caution">
    <text evidence="1">The sequence shown here is derived from an EMBL/GenBank/DDBJ whole genome shotgun (WGS) entry which is preliminary data.</text>
</comment>
<evidence type="ECO:0000313" key="1">
    <source>
        <dbReference type="EMBL" id="RTR32733.1"/>
    </source>
</evidence>
<dbReference type="OrthoDB" id="9812708at2"/>
<protein>
    <submittedName>
        <fullName evidence="1">Uncharacterized protein</fullName>
    </submittedName>
</protein>
<keyword evidence="2" id="KW-1185">Reference proteome</keyword>
<evidence type="ECO:0000313" key="2">
    <source>
        <dbReference type="Proteomes" id="UP000282060"/>
    </source>
</evidence>
<dbReference type="EMBL" id="RXNV01000003">
    <property type="protein sequence ID" value="RTR32733.1"/>
    <property type="molecule type" value="Genomic_DNA"/>
</dbReference>
<proteinExistence type="predicted"/>
<sequence length="188" mass="21579">MPIEQLSRYFMSITQIQDTQIQDTQIQDSHSQDIQSIDLRSPECGATHGRVQLTGCSQDIALWIWENLVPSSGRADTLQGEVIRAIELLAWEAQNNGNLNWDKEFDRLVDFLREVFTSSGSVIAATMNEEDKLSAAEDLHRLSNFLLPTELDSRVYIEELPYVKEDLYDRLTEHLIGYCRQSPEVIYL</sequence>
<accession>A0A3S0KK36</accession>
<gene>
    <name evidence="1" type="ORF">EKG39_10185</name>
</gene>
<name>A0A3S0KK36_9GAMM</name>
<reference evidence="1 2" key="1">
    <citation type="submission" date="2018-12" db="EMBL/GenBank/DDBJ databases">
        <authorList>
            <person name="Yu L."/>
        </authorList>
    </citation>
    <scope>NUCLEOTIDE SEQUENCE [LARGE SCALE GENOMIC DNA]</scope>
    <source>
        <strain evidence="1 2">HAW-EB5</strain>
    </source>
</reference>
<dbReference type="Proteomes" id="UP000282060">
    <property type="component" value="Unassembled WGS sequence"/>
</dbReference>